<dbReference type="InterPro" id="IPR027806">
    <property type="entry name" value="HARBI1_dom"/>
</dbReference>
<dbReference type="Proteomes" id="UP001162156">
    <property type="component" value="Unassembled WGS sequence"/>
</dbReference>
<evidence type="ECO:0000256" key="2">
    <source>
        <dbReference type="ARBA" id="ARBA00004123"/>
    </source>
</evidence>
<proteinExistence type="inferred from homology"/>
<evidence type="ECO:0000256" key="3">
    <source>
        <dbReference type="ARBA" id="ARBA00006958"/>
    </source>
</evidence>
<evidence type="ECO:0000256" key="5">
    <source>
        <dbReference type="ARBA" id="ARBA00022723"/>
    </source>
</evidence>
<evidence type="ECO:0000256" key="4">
    <source>
        <dbReference type="ARBA" id="ARBA00022722"/>
    </source>
</evidence>
<comment type="similarity">
    <text evidence="3">Belongs to the HARBI1 family.</text>
</comment>
<dbReference type="EMBL" id="JANEYF010005882">
    <property type="protein sequence ID" value="KAJ8926478.1"/>
    <property type="molecule type" value="Genomic_DNA"/>
</dbReference>
<evidence type="ECO:0000256" key="6">
    <source>
        <dbReference type="ARBA" id="ARBA00022801"/>
    </source>
</evidence>
<dbReference type="GO" id="GO:0016787">
    <property type="term" value="F:hydrolase activity"/>
    <property type="evidence" value="ECO:0007669"/>
    <property type="project" value="UniProtKB-KW"/>
</dbReference>
<keyword evidence="4" id="KW-0540">Nuclease</keyword>
<sequence>MMNEEVEILAAIENMENNVQEHQREVHTYRNGFDVSDNKFIKTYRLTKELTRELINIIRPFVVQRQRMSGLTVEEKRCVEEITTALNHPELLQRYVKFPETLNEMNSLRMRFHRIYGMPGIIGCIDCTHIAIVPPKTNDPVHPERIYVNRKNYHSLNVQLVCDERMKILHVNPRFPGSSHDSHIWNNSNIEPVLRNIHERGNGGYFLLGDSGYPLRPWLLTPVANAETEEEEAYNEVHRRARSTIERCNGLLKMRFRCLLKHRVLHYAPNKASKIINACVLLHNMCIDNNVELNLEGMKLTWTLKMTLIMISILKTLIIIFN</sequence>
<dbReference type="InterPro" id="IPR045249">
    <property type="entry name" value="HARBI1-like"/>
</dbReference>
<dbReference type="PANTHER" id="PTHR22930:SF289">
    <property type="entry name" value="DDE TNP4 DOMAIN-CONTAINING PROTEIN-RELATED"/>
    <property type="match status" value="1"/>
</dbReference>
<keyword evidence="8" id="KW-0175">Coiled coil</keyword>
<evidence type="ECO:0000259" key="9">
    <source>
        <dbReference type="Pfam" id="PF13359"/>
    </source>
</evidence>
<dbReference type="GO" id="GO:0005634">
    <property type="term" value="C:nucleus"/>
    <property type="evidence" value="ECO:0007669"/>
    <property type="project" value="UniProtKB-SubCell"/>
</dbReference>
<evidence type="ECO:0000313" key="10">
    <source>
        <dbReference type="EMBL" id="KAJ8926478.1"/>
    </source>
</evidence>
<name>A0AAV8WJC6_9CUCU</name>
<comment type="cofactor">
    <cofactor evidence="1">
        <name>a divalent metal cation</name>
        <dbReference type="ChEBI" id="CHEBI:60240"/>
    </cofactor>
</comment>
<evidence type="ECO:0000313" key="11">
    <source>
        <dbReference type="Proteomes" id="UP001162156"/>
    </source>
</evidence>
<dbReference type="GO" id="GO:0004518">
    <property type="term" value="F:nuclease activity"/>
    <property type="evidence" value="ECO:0007669"/>
    <property type="project" value="UniProtKB-KW"/>
</dbReference>
<dbReference type="GO" id="GO:0046872">
    <property type="term" value="F:metal ion binding"/>
    <property type="evidence" value="ECO:0007669"/>
    <property type="project" value="UniProtKB-KW"/>
</dbReference>
<comment type="subcellular location">
    <subcellularLocation>
        <location evidence="2">Nucleus</location>
    </subcellularLocation>
</comment>
<comment type="caution">
    <text evidence="10">The sequence shown here is derived from an EMBL/GenBank/DDBJ whole genome shotgun (WGS) entry which is preliminary data.</text>
</comment>
<evidence type="ECO:0000256" key="1">
    <source>
        <dbReference type="ARBA" id="ARBA00001968"/>
    </source>
</evidence>
<keyword evidence="5" id="KW-0479">Metal-binding</keyword>
<keyword evidence="6" id="KW-0378">Hydrolase</keyword>
<feature type="domain" description="DDE Tnp4" evidence="9">
    <location>
        <begin position="125"/>
        <end position="284"/>
    </location>
</feature>
<keyword evidence="7" id="KW-0539">Nucleus</keyword>
<organism evidence="10 11">
    <name type="scientific">Rhamnusium bicolor</name>
    <dbReference type="NCBI Taxonomy" id="1586634"/>
    <lineage>
        <taxon>Eukaryota</taxon>
        <taxon>Metazoa</taxon>
        <taxon>Ecdysozoa</taxon>
        <taxon>Arthropoda</taxon>
        <taxon>Hexapoda</taxon>
        <taxon>Insecta</taxon>
        <taxon>Pterygota</taxon>
        <taxon>Neoptera</taxon>
        <taxon>Endopterygota</taxon>
        <taxon>Coleoptera</taxon>
        <taxon>Polyphaga</taxon>
        <taxon>Cucujiformia</taxon>
        <taxon>Chrysomeloidea</taxon>
        <taxon>Cerambycidae</taxon>
        <taxon>Lepturinae</taxon>
        <taxon>Rhagiini</taxon>
        <taxon>Rhamnusium</taxon>
    </lineage>
</organism>
<dbReference type="PANTHER" id="PTHR22930">
    <property type="match status" value="1"/>
</dbReference>
<keyword evidence="11" id="KW-1185">Reference proteome</keyword>
<protein>
    <recommendedName>
        <fullName evidence="9">DDE Tnp4 domain-containing protein</fullName>
    </recommendedName>
</protein>
<feature type="coiled-coil region" evidence="8">
    <location>
        <begin position="5"/>
        <end position="32"/>
    </location>
</feature>
<gene>
    <name evidence="10" type="ORF">NQ314_021153</name>
</gene>
<dbReference type="Pfam" id="PF13359">
    <property type="entry name" value="DDE_Tnp_4"/>
    <property type="match status" value="1"/>
</dbReference>
<evidence type="ECO:0000256" key="8">
    <source>
        <dbReference type="SAM" id="Coils"/>
    </source>
</evidence>
<reference evidence="10" key="1">
    <citation type="journal article" date="2023" name="Insect Mol. Biol.">
        <title>Genome sequencing provides insights into the evolution of gene families encoding plant cell wall-degrading enzymes in longhorned beetles.</title>
        <authorList>
            <person name="Shin N.R."/>
            <person name="Okamura Y."/>
            <person name="Kirsch R."/>
            <person name="Pauchet Y."/>
        </authorList>
    </citation>
    <scope>NUCLEOTIDE SEQUENCE</scope>
    <source>
        <strain evidence="10">RBIC_L_NR</strain>
    </source>
</reference>
<accession>A0AAV8WJC6</accession>
<dbReference type="AlphaFoldDB" id="A0AAV8WJC6"/>
<evidence type="ECO:0000256" key="7">
    <source>
        <dbReference type="ARBA" id="ARBA00023242"/>
    </source>
</evidence>